<dbReference type="PANTHER" id="PTHR33705">
    <property type="entry name" value="PHOSPHOCARRIER PROTEIN HPR"/>
    <property type="match status" value="1"/>
</dbReference>
<keyword evidence="4" id="KW-0598">Phosphotransferase system</keyword>
<accession>A0ABZ0RGR5</accession>
<dbReference type="InterPro" id="IPR050399">
    <property type="entry name" value="HPr"/>
</dbReference>
<dbReference type="CDD" id="cd00367">
    <property type="entry name" value="PTS-HPr_like"/>
    <property type="match status" value="1"/>
</dbReference>
<evidence type="ECO:0000313" key="7">
    <source>
        <dbReference type="Proteomes" id="UP001324993"/>
    </source>
</evidence>
<dbReference type="PANTHER" id="PTHR33705:SF2">
    <property type="entry name" value="PHOSPHOCARRIER PROTEIN NPR"/>
    <property type="match status" value="1"/>
</dbReference>
<comment type="subcellular location">
    <subcellularLocation>
        <location evidence="1">Cytoplasm</location>
    </subcellularLocation>
</comment>
<dbReference type="InterPro" id="IPR035895">
    <property type="entry name" value="HPr-like_sf"/>
</dbReference>
<name>A0ABZ0RGR5_9BACT</name>
<dbReference type="NCBIfam" id="TIGR01003">
    <property type="entry name" value="PTS_HPr_family"/>
    <property type="match status" value="1"/>
</dbReference>
<dbReference type="SUPFAM" id="SSF55594">
    <property type="entry name" value="HPr-like"/>
    <property type="match status" value="1"/>
</dbReference>
<keyword evidence="7" id="KW-1185">Reference proteome</keyword>
<evidence type="ECO:0000313" key="6">
    <source>
        <dbReference type="EMBL" id="WPJ94713.1"/>
    </source>
</evidence>
<dbReference type="PROSITE" id="PS51350">
    <property type="entry name" value="PTS_HPR_DOM"/>
    <property type="match status" value="1"/>
</dbReference>
<evidence type="ECO:0000259" key="5">
    <source>
        <dbReference type="PROSITE" id="PS51350"/>
    </source>
</evidence>
<protein>
    <submittedName>
        <fullName evidence="6">HPr family phosphocarrier protein</fullName>
    </submittedName>
</protein>
<dbReference type="PRINTS" id="PR00107">
    <property type="entry name" value="PHOSPHOCPHPR"/>
</dbReference>
<evidence type="ECO:0000256" key="2">
    <source>
        <dbReference type="ARBA" id="ARBA00010736"/>
    </source>
</evidence>
<dbReference type="Pfam" id="PF00381">
    <property type="entry name" value="PTS-HPr"/>
    <property type="match status" value="1"/>
</dbReference>
<evidence type="ECO:0000256" key="4">
    <source>
        <dbReference type="ARBA" id="ARBA00022683"/>
    </source>
</evidence>
<comment type="similarity">
    <text evidence="2">Belongs to the HPr family.</text>
</comment>
<keyword evidence="3" id="KW-0963">Cytoplasm</keyword>
<reference evidence="6 7" key="1">
    <citation type="submission" date="2023-11" db="EMBL/GenBank/DDBJ databases">
        <title>Coraliomargarita sp. nov., isolated from marine algae.</title>
        <authorList>
            <person name="Lee J.K."/>
            <person name="Baek J.H."/>
            <person name="Kim J.M."/>
            <person name="Choi D.G."/>
            <person name="Jeon C.O."/>
        </authorList>
    </citation>
    <scope>NUCLEOTIDE SEQUENCE [LARGE SCALE GENOMIC DNA]</scope>
    <source>
        <strain evidence="6 7">J2-16</strain>
    </source>
</reference>
<evidence type="ECO:0000256" key="1">
    <source>
        <dbReference type="ARBA" id="ARBA00004496"/>
    </source>
</evidence>
<feature type="domain" description="HPr" evidence="5">
    <location>
        <begin position="1"/>
        <end position="86"/>
    </location>
</feature>
<dbReference type="Proteomes" id="UP001324993">
    <property type="component" value="Chromosome"/>
</dbReference>
<organism evidence="6 7">
    <name type="scientific">Coraliomargarita algicola</name>
    <dbReference type="NCBI Taxonomy" id="3092156"/>
    <lineage>
        <taxon>Bacteria</taxon>
        <taxon>Pseudomonadati</taxon>
        <taxon>Verrucomicrobiota</taxon>
        <taxon>Opitutia</taxon>
        <taxon>Puniceicoccales</taxon>
        <taxon>Coraliomargaritaceae</taxon>
        <taxon>Coraliomargarita</taxon>
    </lineage>
</organism>
<sequence length="86" mass="9515">MKETEVIVQWEAGLHLRPAAKLVQLGKDAKSTIQIKSGNKVANIKNIMSILMLCASMGTTLTIEANGEDEQEVTRNIEQLFMDLDV</sequence>
<evidence type="ECO:0000256" key="3">
    <source>
        <dbReference type="ARBA" id="ARBA00022490"/>
    </source>
</evidence>
<proteinExistence type="inferred from homology"/>
<dbReference type="InterPro" id="IPR000032">
    <property type="entry name" value="HPr-like"/>
</dbReference>
<gene>
    <name evidence="6" type="ORF">SH580_14860</name>
</gene>
<dbReference type="Gene3D" id="3.30.1340.10">
    <property type="entry name" value="HPr-like"/>
    <property type="match status" value="1"/>
</dbReference>
<dbReference type="RefSeq" id="WP_319831627.1">
    <property type="nucleotide sequence ID" value="NZ_CP138858.1"/>
</dbReference>
<dbReference type="EMBL" id="CP138858">
    <property type="protein sequence ID" value="WPJ94713.1"/>
    <property type="molecule type" value="Genomic_DNA"/>
</dbReference>